<dbReference type="AlphaFoldDB" id="A0A370KJK7"/>
<organism evidence="1 2">
    <name type="scientific">Rhizobium grahamii</name>
    <dbReference type="NCBI Taxonomy" id="1120045"/>
    <lineage>
        <taxon>Bacteria</taxon>
        <taxon>Pseudomonadati</taxon>
        <taxon>Pseudomonadota</taxon>
        <taxon>Alphaproteobacteria</taxon>
        <taxon>Hyphomicrobiales</taxon>
        <taxon>Rhizobiaceae</taxon>
        <taxon>Rhizobium/Agrobacterium group</taxon>
        <taxon>Rhizobium</taxon>
    </lineage>
</organism>
<dbReference type="Pfam" id="PF05962">
    <property type="entry name" value="HutD"/>
    <property type="match status" value="1"/>
</dbReference>
<name>A0A370KJK7_9HYPH</name>
<dbReference type="Proteomes" id="UP000254939">
    <property type="component" value="Unassembled WGS sequence"/>
</dbReference>
<dbReference type="OrthoDB" id="9800082at2"/>
<dbReference type="PANTHER" id="PTHR37943:SF1">
    <property type="entry name" value="PROTEIN VES"/>
    <property type="match status" value="1"/>
</dbReference>
<accession>A0A370KJK7</accession>
<dbReference type="InterPro" id="IPR011051">
    <property type="entry name" value="RmlC_Cupin_sf"/>
</dbReference>
<evidence type="ECO:0000313" key="1">
    <source>
        <dbReference type="EMBL" id="RDJ06156.1"/>
    </source>
</evidence>
<gene>
    <name evidence="1" type="ORF">B5K06_23545</name>
</gene>
<sequence length="194" mass="20442">MTRVTVLKADTYRRMPWKNGGGETVEIAVSPEGAALSDFYWRISMATVAVDGPFSIFPGIDRTLSILDGNGMSLAINGAAPVLLTQGDDPLTFPADVAVSATLADGEITDLNVMTRRGSLRHRVERVDVNGTSMRQVVASTWLALCGHGDVVLEYDGNHAALGPCDAFLLEGGEGAMVSLSGQAPCYLISIEGA</sequence>
<dbReference type="EMBL" id="NAAC01000030">
    <property type="protein sequence ID" value="RDJ06156.1"/>
    <property type="molecule type" value="Genomic_DNA"/>
</dbReference>
<dbReference type="RefSeq" id="WP_016557739.1">
    <property type="nucleotide sequence ID" value="NZ_KZ857266.1"/>
</dbReference>
<dbReference type="CDD" id="cd20293">
    <property type="entry name" value="cupin_HutD_N"/>
    <property type="match status" value="1"/>
</dbReference>
<dbReference type="InterPro" id="IPR014710">
    <property type="entry name" value="RmlC-like_jellyroll"/>
</dbReference>
<comment type="caution">
    <text evidence="1">The sequence shown here is derived from an EMBL/GenBank/DDBJ whole genome shotgun (WGS) entry which is preliminary data.</text>
</comment>
<dbReference type="PANTHER" id="PTHR37943">
    <property type="entry name" value="PROTEIN VES"/>
    <property type="match status" value="1"/>
</dbReference>
<dbReference type="SUPFAM" id="SSF51182">
    <property type="entry name" value="RmlC-like cupins"/>
    <property type="match status" value="1"/>
</dbReference>
<dbReference type="InterPro" id="IPR010282">
    <property type="entry name" value="Uncharacterised_HutD/Ves"/>
</dbReference>
<dbReference type="Gene3D" id="2.60.120.10">
    <property type="entry name" value="Jelly Rolls"/>
    <property type="match status" value="1"/>
</dbReference>
<protein>
    <submittedName>
        <fullName evidence="1">HutD-family protein</fullName>
    </submittedName>
</protein>
<evidence type="ECO:0000313" key="2">
    <source>
        <dbReference type="Proteomes" id="UP000254939"/>
    </source>
</evidence>
<proteinExistence type="predicted"/>
<reference evidence="1 2" key="1">
    <citation type="submission" date="2017-03" db="EMBL/GenBank/DDBJ databases">
        <title>Genome analysis of Rhizobial strains effectives or ineffectives for nitrogen fixation isolated from bean seeds.</title>
        <authorList>
            <person name="Peralta H."/>
            <person name="Aguilar-Vera A."/>
            <person name="Mora Y."/>
            <person name="Vargas-Lagunas C."/>
            <person name="Girard L."/>
            <person name="Mora J."/>
        </authorList>
    </citation>
    <scope>NUCLEOTIDE SEQUENCE [LARGE SCALE GENOMIC DNA]</scope>
    <source>
        <strain evidence="1 2">CCGM3</strain>
    </source>
</reference>